<dbReference type="GO" id="GO:0005262">
    <property type="term" value="F:calcium channel activity"/>
    <property type="evidence" value="ECO:0007669"/>
    <property type="project" value="UniProtKB-KW"/>
</dbReference>
<keyword evidence="13" id="KW-0813">Transport</keyword>
<dbReference type="PROSITE" id="PS50022">
    <property type="entry name" value="FA58C_3"/>
    <property type="match status" value="1"/>
</dbReference>
<dbReference type="SMART" id="SM00303">
    <property type="entry name" value="GPS"/>
    <property type="match status" value="1"/>
</dbReference>
<dbReference type="CDD" id="cd00111">
    <property type="entry name" value="Trefoil"/>
    <property type="match status" value="1"/>
</dbReference>
<dbReference type="GO" id="GO:0005886">
    <property type="term" value="C:plasma membrane"/>
    <property type="evidence" value="ECO:0007669"/>
    <property type="project" value="UniProtKB-SubCell"/>
</dbReference>
<evidence type="ECO:0000256" key="2">
    <source>
        <dbReference type="ARBA" id="ARBA00004651"/>
    </source>
</evidence>
<evidence type="ECO:0000256" key="7">
    <source>
        <dbReference type="ARBA" id="ARBA00022989"/>
    </source>
</evidence>
<dbReference type="PANTHER" id="PTHR10877">
    <property type="entry name" value="POLYCYSTIN FAMILY MEMBER"/>
    <property type="match status" value="1"/>
</dbReference>
<dbReference type="InterPro" id="IPR036392">
    <property type="entry name" value="PLAT/LH2_dom_sf"/>
</dbReference>
<dbReference type="PROSITE" id="PS51212">
    <property type="entry name" value="WSC"/>
    <property type="match status" value="1"/>
</dbReference>
<dbReference type="PROSITE" id="PS50095">
    <property type="entry name" value="PLAT"/>
    <property type="match status" value="1"/>
</dbReference>
<feature type="binding site" evidence="13">
    <location>
        <position position="4059"/>
    </location>
    <ligand>
        <name>Ca(2+)</name>
        <dbReference type="ChEBI" id="CHEBI:29108"/>
        <label>2</label>
    </ligand>
</feature>
<feature type="transmembrane region" description="Helical" evidence="18">
    <location>
        <begin position="3745"/>
        <end position="3764"/>
    </location>
</feature>
<feature type="region of interest" description="Disordered" evidence="17">
    <location>
        <begin position="3379"/>
        <end position="3407"/>
    </location>
</feature>
<feature type="transmembrane region" description="Helical" evidence="18">
    <location>
        <begin position="3784"/>
        <end position="3806"/>
    </location>
</feature>
<feature type="domain" description="P-type" evidence="23">
    <location>
        <begin position="513"/>
        <end position="554"/>
    </location>
</feature>
<keyword evidence="13" id="KW-0106">Calcium</keyword>
<protein>
    <submittedName>
        <fullName evidence="24">Polycystic kidney disease protein 1-like 2</fullName>
    </submittedName>
</protein>
<feature type="domain" description="WSC" evidence="22">
    <location>
        <begin position="713"/>
        <end position="802"/>
    </location>
</feature>
<dbReference type="SUPFAM" id="SSF49899">
    <property type="entry name" value="Concanavalin A-like lectins/glucanases"/>
    <property type="match status" value="1"/>
</dbReference>
<dbReference type="Pfam" id="PF24135">
    <property type="entry name" value="DUF7402"/>
    <property type="match status" value="1"/>
</dbReference>
<feature type="transmembrane region" description="Helical" evidence="18">
    <location>
        <begin position="3349"/>
        <end position="3372"/>
    </location>
</feature>
<dbReference type="GO" id="GO:0005929">
    <property type="term" value="C:cilium"/>
    <property type="evidence" value="ECO:0007669"/>
    <property type="project" value="UniProtKB-SubCell"/>
</dbReference>
<dbReference type="SUPFAM" id="SSF49723">
    <property type="entry name" value="Lipase/lipooxygenase domain (PLAT/LH2 domain)"/>
    <property type="match status" value="1"/>
</dbReference>
<feature type="domain" description="PLAT" evidence="21">
    <location>
        <begin position="3014"/>
        <end position="3133"/>
    </location>
</feature>
<proteinExistence type="inferred from homology"/>
<feature type="transmembrane region" description="Helical" evidence="18">
    <location>
        <begin position="3833"/>
        <end position="3853"/>
    </location>
</feature>
<feature type="binding site" evidence="13">
    <location>
        <position position="4066"/>
    </location>
    <ligand>
        <name>Ca(2+)</name>
        <dbReference type="ChEBI" id="CHEBI:29108"/>
        <label>2</label>
    </ligand>
</feature>
<dbReference type="Pfam" id="PF01822">
    <property type="entry name" value="WSC"/>
    <property type="match status" value="1"/>
</dbReference>
<comment type="similarity">
    <text evidence="3">Belongs to the polycystin family.</text>
</comment>
<keyword evidence="25" id="KW-1185">Reference proteome</keyword>
<dbReference type="PANTHER" id="PTHR10877:SF150">
    <property type="entry name" value="REJ DOMAIN-CONTAINING PROTEIN"/>
    <property type="match status" value="1"/>
</dbReference>
<comment type="caution">
    <text evidence="15">Lacks conserved residue(s) required for the propagation of feature annotation.</text>
</comment>
<evidence type="ECO:0000256" key="6">
    <source>
        <dbReference type="ARBA" id="ARBA00022729"/>
    </source>
</evidence>
<dbReference type="InterPro" id="IPR003915">
    <property type="entry name" value="PKD_2"/>
</dbReference>
<feature type="compositionally biased region" description="Acidic residues" evidence="17">
    <location>
        <begin position="2617"/>
        <end position="2626"/>
    </location>
</feature>
<dbReference type="GO" id="GO:0050982">
    <property type="term" value="P:detection of mechanical stimulus"/>
    <property type="evidence" value="ECO:0007669"/>
    <property type="project" value="TreeGrafter"/>
</dbReference>
<dbReference type="Gene3D" id="2.60.40.10">
    <property type="entry name" value="Immunoglobulins"/>
    <property type="match status" value="2"/>
</dbReference>
<dbReference type="FunFam" id="1.10.287.70:FF:000086">
    <property type="entry name" value="Polycystic kidney disease 2"/>
    <property type="match status" value="1"/>
</dbReference>
<dbReference type="PROSITE" id="PS50093">
    <property type="entry name" value="PKD"/>
    <property type="match status" value="5"/>
</dbReference>
<evidence type="ECO:0000256" key="18">
    <source>
        <dbReference type="SAM" id="Phobius"/>
    </source>
</evidence>
<comment type="caution">
    <text evidence="24">The sequence shown here is derived from an EMBL/GenBank/DDBJ whole genome shotgun (WGS) entry which is preliminary data.</text>
</comment>
<dbReference type="InterPro" id="IPR046791">
    <property type="entry name" value="Polycystin_dom"/>
</dbReference>
<dbReference type="InterPro" id="IPR000519">
    <property type="entry name" value="P_trefoil_dom"/>
</dbReference>
<evidence type="ECO:0000256" key="16">
    <source>
        <dbReference type="PROSITE-ProRule" id="PRU00779"/>
    </source>
</evidence>
<dbReference type="Pfam" id="PF13385">
    <property type="entry name" value="Laminin_G_3"/>
    <property type="match status" value="1"/>
</dbReference>
<feature type="transmembrane region" description="Helical" evidence="18">
    <location>
        <begin position="3439"/>
        <end position="3460"/>
    </location>
</feature>
<feature type="compositionally biased region" description="Basic and acidic residues" evidence="17">
    <location>
        <begin position="2627"/>
        <end position="2647"/>
    </location>
</feature>
<dbReference type="Gene3D" id="2.60.120.200">
    <property type="match status" value="1"/>
</dbReference>
<keyword evidence="4" id="KW-1003">Cell membrane</keyword>
<dbReference type="SMART" id="SM00089">
    <property type="entry name" value="PKD"/>
    <property type="match status" value="6"/>
</dbReference>
<evidence type="ECO:0000313" key="25">
    <source>
        <dbReference type="Proteomes" id="UP000225706"/>
    </source>
</evidence>
<evidence type="ECO:0000259" key="19">
    <source>
        <dbReference type="PROSITE" id="PS50022"/>
    </source>
</evidence>
<dbReference type="InterPro" id="IPR022041">
    <property type="entry name" value="Methyltransf_FA"/>
</dbReference>
<keyword evidence="13" id="KW-0406">Ion transport</keyword>
<dbReference type="Pfam" id="PF02010">
    <property type="entry name" value="REJ"/>
    <property type="match status" value="1"/>
</dbReference>
<dbReference type="SMART" id="SM00018">
    <property type="entry name" value="PD"/>
    <property type="match status" value="1"/>
</dbReference>
<sequence length="4185" mass="464308">MTSAYSLRCTHINIAAANNGGKCAAASHDLAKCGQSIDGDIVNGWTSNGGVGQWIKVQFVRAYLLNTIRVMQRVELTDLAKSLRLEFSDSSEAYVDLTKTDGSTPIWDVRTFADVSTSFVKVEVDTVYAAGKIGFKEVEFYHNDCIRDKLCSRLLLPAGKKSEMHPLFGKTISVVVMTGQEVSITLYEKPQANSARYRYDIGGNSKSTIYLATEGGQEVSKHFADISGHPFDASEWRTFWIDFRSSNLVLGSGSEVILQWNNPNPFSISYVSFTADGSSETGIILCNKEIKCYKGADHFWPLDKVVAGTVYDLIGSKHGKLDESSVGNGPGNHGMASLGVKLNSSKNKTIEFGDFSGDCVSDAAVCNTGITIGFWVMVIGSSDIFHTAEISSDRGLFISYDKDSSKLTFRFYSNDAAGVVELRITTLVWYHAFVSWKKGESPFLIVNGVYELSGSRSSVSRLEETHTHLLAGKRPAGGVSDSGLSQVVIYKRPLSKQEMLTMFHCVGLQAEYPPCASIEKSDRISCGWSGIPKPKCISIGCCYDSGASTCFQHDGLSGNSKLGVGTGFSGPMSASSRIPGYSSSRGRLIWRSQLDGSWEDRAWKPKIITSEQWLQVDLNQVKVVSAVGTQGVLINGGSSYCQTYTLSHSKGGAIWQTYKNGNLIKIFTGNTNATDIVKNTINPPLSARFIRFYCKSWYSEPALKVEVYGNTTAVNYVGCLTKGTFEACGDYASDALTAEICTTCCGLVGYQFSALRNGEQCWCSDSLDMSSIVGEPQCNEPCTGNIVLRCGGRESYSVYQALGNYNFSFEVTVPESTFVYERITATYSSYPGASYTLDFGEDVVFTTQNTSVSYIYHTDGQHSGYGRVLLGEYGEAQTKFTSWAVNVHSRAAHFELNCPPAVEANEEFHCPVKVYQGSNMHLDIQFTGGNSYTTPLDDAISRLVGENFQIEARSALSQSSNKTILIPSYRFEEDGKLMGWRICSQTSGFVSLQAFRPVCGKGTYNKYCYSNSKCAINLTPCANLHASTCTSSQVFSTATGTCTDENMTPQYMPSAALGEKYELVIESHVFLSKPGCHIFQFDDVKNCTDVKEGDILGFTYYGQGFAEITSRNSGDSRKMNATAFTFGDLQPSLGSIITTASNSPSESQIQYAIAAIQQLPSLFWFTHNYSIGSYNEEATVRGPHNTLKDTTTIVATEGVANVTWTTPKAVATNATYTITIHPHKGYNVTYVVDFGAGKNNTMQKIRLDTDLPSSYVYHASGSYRISLYVINMMSFQIKACYVTVQDIVLGEYTVIINVSNWVSNASIEDMAVVELPLKGVTCNVIHANRDIEVNETVTVEITVSQGTNADFFIDFGDGSVTTTRELRVQHSYSYYAFFNVSISAYNNVSRENASQEIQVHKPVKPLIGFNVTCPHTNLTDNVPCMLNITGGTDFRCTWNWADHTTSETHVVDLGNFTYHNYSAVGHYNVALNCTNRLYNTTAETTAIVEVPILGFNVDDPIAKPFQKDFTLTWRTVSGTDAIYNLTFTHVIDGASFNVTDITTSKDKTSGSAVITSDMMPLLGFYELMVTAINYVTPRQTICLTVMIDVPITTPVLTRASKFVEVHIETNFSFSLKAGSNVSLWWNFTDGSLVIQQNYLGPFPVDGMTIEHTFHDEGEYIVHLFGNNSVSNFTSVIPVFIQNPPNLTLTSNSPQEIPLGTITFTIAVKPGEEPPTDANYTVHYGDGSTSADQPFSAPLVLQNSYQDHGAYVMNITVANQVQFAFLETEVEVQTPIAGLQTFLVHTGPEEEEGKPGKGPGNTYFPNDFPVMFSTSIRNGTNVSYFWDFDDGESVTTVNTSLNHTFKDPGRYEVRLIAENAISRNITTRVVNMQRMIKISTFQTDGSQTLGKLISFEVVLDEAGTDSCFFVNISGYKLMNFKNSKSCPSACGEASSKGTVWSNPKKFSWTQECVKVGVLNVTVTACNLVHTIVKRGEGVCTQKQCKFPNVTMKTNLVGQSPENAVGYPKKKGFKISNVITLDCEATDQTEFHWQVNKMETSSKERSVSVATTISLTAPSLDVPARGISEYGVFRLIFSVAMVNVTGVVSFSYGYIKIEASDIEAVIDQGTSRAVGQGKDTTVSSLKTSDPDEVSNSPSDFQFCWFCAKKGSYDPGLLENCTQLDAYPLIPIPISDSGNDTNSTSTELDEDGCFGYPKGRLNTSEPSITFNTLRMAAFTDYEVCVQVGKDTRKSTACITLQMTAGDPPEVAITCSKQAPNCGRKINPSVNLNLIGNADCDLCGDQTAVAYLWIISVKNGDDYVDVSNPAAMVATPLDGKTLAVKPDKLKGGKTYKFRLESWVISTKKQVFGFAEYEKEVNMPPQNGRCDVFPKQGFALQPDFRITCSGWSDDTKLIYSVTASVETGQAELPISPAEPLSMDQTYSLSSKTLPVGLAQYENYIDVIITIKDEDDADTKFIVKVQVKMPAGNAAEISAKLDEATANIDVLISSGDPDAALNAIGGVASAMSAQSAQRDSAQNEEVKPSEEEQKEQKERKEMLVGILTKIPPPSNPEDALKITGALEAINSGPKTTLSSDAKGKMAETMSKCAGVLHTPMSSKKRETLAKSLVTSISAVLILDDDDDDDDDEQKSSEDSTEEKGNDEDEKAKQKTLDVTSLILSTAGNSLVTGEEFKVESSDLSLKAKKESMNNVKEVQAGGSKIKGLGTAVDKNSSEPVQMQMSSFSGSPFSKSAGKVDSGVTQLELKDESGNPKNISNLTSYMDIFIPAKNGLAKLETHTIKMSDMLVMQLNVTNNKSAIYVWGVPEHNNTQTVVFCKRGSKPSTTDYDFRQAIPNDLFRNESEETGTSENSTDAQSDPQRYQMFLDNDDLNQTASGVWFIGFYYNGSVKTNDDETLPAENKLNITIFESTCKYYNTINKTWDYHGCKAGPQTTPTERHCRCNHLTSFASDFFVPPNKIDWDKVSLEELFNNPLVFSVVCGIFGLYFLLVLWARRADRKDLEKVGVAPLPDNDPRDTYMYEVVVYTGYSSHAGTSSEIRIVLTGGLDETSPRRLKDAEPGRRKFCRGNVDYFLLSVPRCLGKLKTLRIWQDNTGNDPSWYLLRIMVHDVQSDIKTWFICDRWLAVEEDDGCVERVLTPASKEELTSFNLLFSTEARKNFTDGHLWFSVITRPAKSNFTRVQRLSCCLSILLCTMLANAMFYQVGTESSSGTSVHIGPFSFSIKQLSIGITSSLVVLPVNVLIVTFFRKARPAEAKKGLDKDQDPNGQSPKYEISGEKTNQISKEPEAAEKEDDEKKKENKKKKKKTLPHFFVYISYVLVFISCTVSATFTVFYGLTFGKEKSAGWLSSMMISFWQDVLISQPLKVFAAAMFFAVVIKDPNKAEEENEQEANELNADEEAIHTKSQNSEEEKTLRKIGFVDKPPNEEKLEYARRLKVKQKAMKVIIREIVQYFVFLSVLLVVAYGSRDPMGYQVTSAMRDMFEEGKYSGLDAFDEISDYRSYWEWAQQTLIPTLTPRFWYGPIAIEEKDITNEEATNSDTKRTKHKKVVMTTTTGSKYDVGSSSVLFSYEGKFVADHSTAYLIGTPRLRQLRIQKNKCKLLPTFNALFDECNLAYDWDYEDKEYYEEGWVPMPSNTSTEEMDPTPWTYQTQWKLKGTPYWGQFATYLGGGYVADFGAKRDEAEEIAKKLSSLNWIDRHTRAIFAEFAIYNAQTNFFCVITLLSEILPSGGYYLSPRIQTIRLYRYVGPEMVFVMACELGYMAFLLYFLYKQVKKYRSERREYFKDPWNYSELLVLGFSLSAVGLYFARLALTKYSLRSMQDEPNKFVSFQYVAFVDEWVSATTAMAVFFSVLKFLRLLKFNRRVSTLMITIKLASKPLSSFMLLFFILFLAFAQFAFVVFGINNEDYASFPRTLGSMMSLTLGSFDFDSLTSSSRILGPMFFFSYVVIVLFVLMNVFIGILNDALSEVSNDSSIQSNEHEILDFMLHTFKRTVGKQVGPAIKPNYKEPKNQFELNLDSIEEISENVQYALRNICMEDIRQTNWFEPENTNKKKQIVMMLVLETDEDFTENDICDSIPVLDDLMAKHDESELLRKLIYYREEKRLEEEASQNEDDQSGKSSDDDEDDQSEDDLDSDDDNASVASGDSESRPQKQKLRFVEPADAESRDGRDRGSARSDARLNLQASGTSEV</sequence>
<evidence type="ECO:0000256" key="8">
    <source>
        <dbReference type="ARBA" id="ARBA00023069"/>
    </source>
</evidence>
<dbReference type="InterPro" id="IPR055826">
    <property type="entry name" value="DUF7402"/>
</dbReference>
<keyword evidence="7 18" id="KW-1133">Transmembrane helix</keyword>
<evidence type="ECO:0000256" key="14">
    <source>
        <dbReference type="PIRSR" id="PIRSR603915-2"/>
    </source>
</evidence>
<feature type="transmembrane region" description="Helical" evidence="18">
    <location>
        <begin position="3220"/>
        <end position="3242"/>
    </location>
</feature>
<dbReference type="Gene3D" id="4.10.110.10">
    <property type="entry name" value="Spasmolytic Protein, domain 1"/>
    <property type="match status" value="1"/>
</dbReference>
<keyword evidence="13" id="KW-0109">Calcium transport</keyword>
<feature type="region of interest" description="Disordered" evidence="17">
    <location>
        <begin position="2617"/>
        <end position="2647"/>
    </location>
</feature>
<feature type="region of interest" description="Disordered" evidence="17">
    <location>
        <begin position="3252"/>
        <end position="3296"/>
    </location>
</feature>
<feature type="domain" description="PKD" evidence="20">
    <location>
        <begin position="1617"/>
        <end position="1681"/>
    </location>
</feature>
<dbReference type="InterPro" id="IPR001024">
    <property type="entry name" value="PLAT/LH2_dom"/>
</dbReference>
<dbReference type="Pfam" id="PF08016">
    <property type="entry name" value="PKD_channel"/>
    <property type="match status" value="1"/>
</dbReference>
<dbReference type="GO" id="GO:0005509">
    <property type="term" value="F:calcium ion binding"/>
    <property type="evidence" value="ECO:0007669"/>
    <property type="project" value="InterPro"/>
</dbReference>
<keyword evidence="13" id="KW-0479">Metal-binding</keyword>
<dbReference type="EMBL" id="LSMT01000411">
    <property type="protein sequence ID" value="PFX18429.1"/>
    <property type="molecule type" value="Genomic_DNA"/>
</dbReference>
<dbReference type="CDD" id="cd00057">
    <property type="entry name" value="FA58C"/>
    <property type="match status" value="1"/>
</dbReference>
<dbReference type="InterPro" id="IPR000601">
    <property type="entry name" value="PKD_dom"/>
</dbReference>
<feature type="disulfide bond" evidence="14">
    <location>
        <begin position="3593"/>
        <end position="3606"/>
    </location>
</feature>
<dbReference type="SMART" id="SM00308">
    <property type="entry name" value="LH2"/>
    <property type="match status" value="1"/>
</dbReference>
<dbReference type="InterPro" id="IPR044913">
    <property type="entry name" value="P_trefoil_dom_sf"/>
</dbReference>
<dbReference type="InterPro" id="IPR002889">
    <property type="entry name" value="WSC_carb-bd"/>
</dbReference>
<dbReference type="CDD" id="cd00146">
    <property type="entry name" value="PKD"/>
    <property type="match status" value="2"/>
</dbReference>
<dbReference type="Pfam" id="PF12248">
    <property type="entry name" value="Methyltransf_FA"/>
    <property type="match status" value="1"/>
</dbReference>
<feature type="compositionally biased region" description="Basic and acidic residues" evidence="17">
    <location>
        <begin position="3394"/>
        <end position="3407"/>
    </location>
</feature>
<accession>A0A2B4RNS0</accession>
<dbReference type="SMART" id="SM00231">
    <property type="entry name" value="FA58C"/>
    <property type="match status" value="1"/>
</dbReference>
<dbReference type="InterPro" id="IPR035986">
    <property type="entry name" value="PKD_dom_sf"/>
</dbReference>
<evidence type="ECO:0000256" key="3">
    <source>
        <dbReference type="ARBA" id="ARBA00007200"/>
    </source>
</evidence>
<dbReference type="Pfam" id="PF00754">
    <property type="entry name" value="F5_F8_type_C"/>
    <property type="match status" value="1"/>
</dbReference>
<evidence type="ECO:0000259" key="21">
    <source>
        <dbReference type="PROSITE" id="PS50095"/>
    </source>
</evidence>
<evidence type="ECO:0000256" key="5">
    <source>
        <dbReference type="ARBA" id="ARBA00022692"/>
    </source>
</evidence>
<keyword evidence="11" id="KW-0325">Glycoprotein</keyword>
<dbReference type="InterPro" id="IPR013122">
    <property type="entry name" value="PKD1_2_channel"/>
</dbReference>
<dbReference type="OrthoDB" id="5985818at2759"/>
<evidence type="ECO:0000259" key="23">
    <source>
        <dbReference type="PROSITE" id="PS51448"/>
    </source>
</evidence>
<feature type="region of interest" description="Disordered" evidence="17">
    <location>
        <begin position="2835"/>
        <end position="2854"/>
    </location>
</feature>
<evidence type="ECO:0000256" key="12">
    <source>
        <dbReference type="ARBA" id="ARBA00023273"/>
    </source>
</evidence>
<dbReference type="Pfam" id="PF20519">
    <property type="entry name" value="Polycystin_dom"/>
    <property type="match status" value="1"/>
</dbReference>
<dbReference type="PROSITE" id="PS51448">
    <property type="entry name" value="P_TREFOIL_2"/>
    <property type="match status" value="1"/>
</dbReference>
<keyword evidence="13" id="KW-0107">Calcium channel</keyword>
<feature type="compositionally biased region" description="Basic and acidic residues" evidence="17">
    <location>
        <begin position="2518"/>
        <end position="2531"/>
    </location>
</feature>
<dbReference type="InterPro" id="IPR000421">
    <property type="entry name" value="FA58C"/>
</dbReference>
<comment type="subcellular location">
    <subcellularLocation>
        <location evidence="2">Cell membrane</location>
        <topology evidence="2">Multi-pass membrane protein</topology>
    </subcellularLocation>
    <subcellularLocation>
        <location evidence="1">Cell projection</location>
        <location evidence="1">Cilium</location>
    </subcellularLocation>
</comment>
<keyword evidence="12" id="KW-0966">Cell projection</keyword>
<keyword evidence="8" id="KW-0969">Cilium</keyword>
<feature type="disulfide bond" evidence="16">
    <location>
        <begin position="526"/>
        <end position="541"/>
    </location>
</feature>
<dbReference type="Gene3D" id="2.60.120.260">
    <property type="entry name" value="Galactose-binding domain-like"/>
    <property type="match status" value="2"/>
</dbReference>
<keyword evidence="10 16" id="KW-1015">Disulfide bond</keyword>
<dbReference type="PROSITE" id="PS01285">
    <property type="entry name" value="FA58C_1"/>
    <property type="match status" value="1"/>
</dbReference>
<evidence type="ECO:0000259" key="22">
    <source>
        <dbReference type="PROSITE" id="PS51212"/>
    </source>
</evidence>
<feature type="domain" description="PKD" evidence="20">
    <location>
        <begin position="1714"/>
        <end position="1778"/>
    </location>
</feature>
<evidence type="ECO:0000256" key="17">
    <source>
        <dbReference type="SAM" id="MobiDB-lite"/>
    </source>
</evidence>
<dbReference type="SMART" id="SM00321">
    <property type="entry name" value="WSC"/>
    <property type="match status" value="1"/>
</dbReference>
<dbReference type="InterPro" id="IPR051223">
    <property type="entry name" value="Polycystin"/>
</dbReference>
<keyword evidence="13" id="KW-0407">Ion channel</keyword>
<evidence type="ECO:0000256" key="11">
    <source>
        <dbReference type="ARBA" id="ARBA00023180"/>
    </source>
</evidence>
<reference evidence="25" key="1">
    <citation type="journal article" date="2017" name="bioRxiv">
        <title>Comparative analysis of the genomes of Stylophora pistillata and Acropora digitifera provides evidence for extensive differences between species of corals.</title>
        <authorList>
            <person name="Voolstra C.R."/>
            <person name="Li Y."/>
            <person name="Liew Y.J."/>
            <person name="Baumgarten S."/>
            <person name="Zoccola D."/>
            <person name="Flot J.-F."/>
            <person name="Tambutte S."/>
            <person name="Allemand D."/>
            <person name="Aranda M."/>
        </authorList>
    </citation>
    <scope>NUCLEOTIDE SEQUENCE [LARGE SCALE GENOMIC DNA]</scope>
</reference>
<evidence type="ECO:0000256" key="9">
    <source>
        <dbReference type="ARBA" id="ARBA00023136"/>
    </source>
</evidence>
<name>A0A2B4RNS0_STYPI</name>
<dbReference type="Gene3D" id="1.10.287.70">
    <property type="match status" value="1"/>
</dbReference>
<feature type="domain" description="PKD" evidence="20">
    <location>
        <begin position="1344"/>
        <end position="1406"/>
    </location>
</feature>
<feature type="domain" description="PKD" evidence="20">
    <location>
        <begin position="1437"/>
        <end position="1495"/>
    </location>
</feature>
<evidence type="ECO:0000259" key="20">
    <source>
        <dbReference type="PROSITE" id="PS50093"/>
    </source>
</evidence>
<organism evidence="24 25">
    <name type="scientific">Stylophora pistillata</name>
    <name type="common">Smooth cauliflower coral</name>
    <dbReference type="NCBI Taxonomy" id="50429"/>
    <lineage>
        <taxon>Eukaryota</taxon>
        <taxon>Metazoa</taxon>
        <taxon>Cnidaria</taxon>
        <taxon>Anthozoa</taxon>
        <taxon>Hexacorallia</taxon>
        <taxon>Scleractinia</taxon>
        <taxon>Astrocoeniina</taxon>
        <taxon>Pocilloporidae</taxon>
        <taxon>Stylophora</taxon>
    </lineage>
</organism>
<evidence type="ECO:0000313" key="24">
    <source>
        <dbReference type="EMBL" id="PFX18429.1"/>
    </source>
</evidence>
<feature type="region of interest" description="Disordered" evidence="17">
    <location>
        <begin position="4099"/>
        <end position="4185"/>
    </location>
</feature>
<dbReference type="InterPro" id="IPR008979">
    <property type="entry name" value="Galactose-bd-like_sf"/>
</dbReference>
<dbReference type="Pfam" id="PF01477">
    <property type="entry name" value="PLAT"/>
    <property type="match status" value="1"/>
</dbReference>
<feature type="compositionally biased region" description="Acidic residues" evidence="17">
    <location>
        <begin position="4116"/>
        <end position="4133"/>
    </location>
</feature>
<keyword evidence="6" id="KW-0732">Signal</keyword>
<feature type="transmembrane region" description="Helical" evidence="18">
    <location>
        <begin position="3931"/>
        <end position="3956"/>
    </location>
</feature>
<keyword evidence="5 18" id="KW-0812">Transmembrane</keyword>
<feature type="domain" description="PKD" evidence="20">
    <location>
        <begin position="1817"/>
        <end position="1868"/>
    </location>
</feature>
<evidence type="ECO:0000256" key="4">
    <source>
        <dbReference type="ARBA" id="ARBA00022475"/>
    </source>
</evidence>
<dbReference type="InterPro" id="IPR022409">
    <property type="entry name" value="PKD/Chitinase_dom"/>
</dbReference>
<keyword evidence="9 18" id="KW-0472">Membrane</keyword>
<dbReference type="InterPro" id="IPR013320">
    <property type="entry name" value="ConA-like_dom_sf"/>
</dbReference>
<evidence type="ECO:0000256" key="10">
    <source>
        <dbReference type="ARBA" id="ARBA00023157"/>
    </source>
</evidence>
<feature type="compositionally biased region" description="Acidic residues" evidence="17">
    <location>
        <begin position="3380"/>
        <end position="3393"/>
    </location>
</feature>
<dbReference type="InterPro" id="IPR002859">
    <property type="entry name" value="PKD/REJ-like"/>
</dbReference>
<feature type="compositionally biased region" description="Basic and acidic residues" evidence="17">
    <location>
        <begin position="3279"/>
        <end position="3293"/>
    </location>
</feature>
<feature type="transmembrane region" description="Helical" evidence="18">
    <location>
        <begin position="3873"/>
        <end position="3897"/>
    </location>
</feature>
<feature type="region of interest" description="Disordered" evidence="17">
    <location>
        <begin position="2506"/>
        <end position="2531"/>
    </location>
</feature>
<dbReference type="InterPro" id="IPR000203">
    <property type="entry name" value="GPS"/>
</dbReference>
<dbReference type="InterPro" id="IPR013783">
    <property type="entry name" value="Ig-like_fold"/>
</dbReference>
<feature type="transmembrane region" description="Helical" evidence="18">
    <location>
        <begin position="3306"/>
        <end position="3329"/>
    </location>
</feature>
<dbReference type="PRINTS" id="PR01433">
    <property type="entry name" value="POLYCYSTIN2"/>
</dbReference>
<evidence type="ECO:0000256" key="1">
    <source>
        <dbReference type="ARBA" id="ARBA00004138"/>
    </source>
</evidence>
<evidence type="ECO:0000256" key="15">
    <source>
        <dbReference type="PROSITE-ProRule" id="PRU00152"/>
    </source>
</evidence>
<evidence type="ECO:0000256" key="13">
    <source>
        <dbReference type="PIRSR" id="PIRSR603915-1"/>
    </source>
</evidence>
<feature type="compositionally biased region" description="Basic and acidic residues" evidence="17">
    <location>
        <begin position="4141"/>
        <end position="4173"/>
    </location>
</feature>
<dbReference type="Pfam" id="PF00801">
    <property type="entry name" value="PKD"/>
    <property type="match status" value="4"/>
</dbReference>
<dbReference type="SUPFAM" id="SSF57492">
    <property type="entry name" value="Trefoil"/>
    <property type="match status" value="1"/>
</dbReference>
<dbReference type="SUPFAM" id="SSF49299">
    <property type="entry name" value="PKD domain"/>
    <property type="match status" value="5"/>
</dbReference>
<gene>
    <name evidence="24" type="primary">Pkd1l2</name>
    <name evidence="24" type="ORF">AWC38_SpisGene17202</name>
</gene>
<feature type="domain" description="F5/8 type C" evidence="19">
    <location>
        <begin position="557"/>
        <end position="710"/>
    </location>
</feature>
<dbReference type="Pfam" id="PF00088">
    <property type="entry name" value="Trefoil"/>
    <property type="match status" value="1"/>
</dbReference>
<feature type="transmembrane region" description="Helical" evidence="18">
    <location>
        <begin position="3179"/>
        <end position="3200"/>
    </location>
</feature>
<feature type="transmembrane region" description="Helical" evidence="18">
    <location>
        <begin position="2970"/>
        <end position="2989"/>
    </location>
</feature>
<dbReference type="Pfam" id="PF01825">
    <property type="entry name" value="GPS"/>
    <property type="match status" value="1"/>
</dbReference>
<dbReference type="Gene3D" id="2.60.60.20">
    <property type="entry name" value="PLAT/LH2 domain"/>
    <property type="match status" value="1"/>
</dbReference>
<dbReference type="SUPFAM" id="SSF49785">
    <property type="entry name" value="Galactose-binding domain-like"/>
    <property type="match status" value="2"/>
</dbReference>
<dbReference type="Proteomes" id="UP000225706">
    <property type="component" value="Unassembled WGS sequence"/>
</dbReference>